<dbReference type="Pfam" id="PF07715">
    <property type="entry name" value="Plug"/>
    <property type="match status" value="1"/>
</dbReference>
<dbReference type="InterPro" id="IPR000531">
    <property type="entry name" value="Beta-barrel_TonB"/>
</dbReference>
<keyword evidence="13" id="KW-0675">Receptor</keyword>
<evidence type="ECO:0000256" key="8">
    <source>
        <dbReference type="PROSITE-ProRule" id="PRU01360"/>
    </source>
</evidence>
<feature type="compositionally biased region" description="Basic residues" evidence="10">
    <location>
        <begin position="31"/>
        <end position="42"/>
    </location>
</feature>
<comment type="caution">
    <text evidence="13">The sequence shown here is derived from an EMBL/GenBank/DDBJ whole genome shotgun (WGS) entry which is preliminary data.</text>
</comment>
<dbReference type="RefSeq" id="WP_114728150.1">
    <property type="nucleotide sequence ID" value="NZ_BJMI01000024.1"/>
</dbReference>
<keyword evidence="6 8" id="KW-0472">Membrane</keyword>
<comment type="similarity">
    <text evidence="8 9">Belongs to the TonB-dependent receptor family.</text>
</comment>
<feature type="region of interest" description="Disordered" evidence="10">
    <location>
        <begin position="19"/>
        <end position="73"/>
    </location>
</feature>
<dbReference type="InterPro" id="IPR039426">
    <property type="entry name" value="TonB-dep_rcpt-like"/>
</dbReference>
<dbReference type="EMBL" id="JABEQI010000007">
    <property type="protein sequence ID" value="MBB2187248.1"/>
    <property type="molecule type" value="Genomic_DNA"/>
</dbReference>
<keyword evidence="4 8" id="KW-0812">Transmembrane</keyword>
<evidence type="ECO:0000256" key="9">
    <source>
        <dbReference type="RuleBase" id="RU003357"/>
    </source>
</evidence>
<evidence type="ECO:0000256" key="3">
    <source>
        <dbReference type="ARBA" id="ARBA00022452"/>
    </source>
</evidence>
<dbReference type="Proteomes" id="UP000562982">
    <property type="component" value="Unassembled WGS sequence"/>
</dbReference>
<evidence type="ECO:0000256" key="4">
    <source>
        <dbReference type="ARBA" id="ARBA00022692"/>
    </source>
</evidence>
<evidence type="ECO:0000259" key="11">
    <source>
        <dbReference type="Pfam" id="PF00593"/>
    </source>
</evidence>
<feature type="domain" description="TonB-dependent receptor plug" evidence="12">
    <location>
        <begin position="98"/>
        <end position="194"/>
    </location>
</feature>
<dbReference type="GO" id="GO:0009279">
    <property type="term" value="C:cell outer membrane"/>
    <property type="evidence" value="ECO:0007669"/>
    <property type="project" value="UniProtKB-SubCell"/>
</dbReference>
<proteinExistence type="inferred from homology"/>
<evidence type="ECO:0000313" key="14">
    <source>
        <dbReference type="Proteomes" id="UP000562982"/>
    </source>
</evidence>
<sequence>MRRSRRTLLYSAVFAAFGAQDGRADTGAAHARGHKPTHRPAARPHPQARPAPPEMRTSLQTGQQPAAASDPRPAVPEAILVSGRSGRTQEPGGGLMRVEKSPRAIQTVTRDYIAKQAPTSNLQQMLRMLPSVNIADQDPFGLYAGQVNVRGFDQTEVGWLLDGAPLNDTGNAAFYANEAVEAEDLETVSLQPGSVDISSPVINASAGLSKATMMNPTSKFGGLIDTSFGSYDTFRQYIRLNSGYLGQSGIKAMFAFSHTKGNQWRGSGQAEKYHYDFKAVKEFDNGSHTGLTVSYNDQINSNYLNPTLSQYRTTGYSTSFPAYFSGGNWYKSSNNPFRNVIAVVPTHIHITPRLSLDDSLYFWYGTGGGSGAMTVPANAYMGTQPVTLDLDGASKALVLGSSNQTQFRPGNTLSMTYDVDAHNTTVVGWWYEYDNEYMNYTLGRMDQATGRVFDIWGQKDLITQTDGQPYSMRDFLTLTQTNMLFVENHSHYFDDRLIVDLGFKEAMTTRRTYNYTPGTRYNQNLHNAEPLPQIGMSWRFNPHHQIYISGTTSVKMPSNLSIVDYYNTSGTQTQSGGSSSPEYSIHEEIGYRYNGRFFVGSISFFNYNLTNRQQQLSYYLGTTPITSTTNAGGQTTRGVDIQLAMKPVWSHLRPYVTFEYLHSTIDSDIKTTGTLDGQRVTDYLPTAGKIAVRSPKVQAGLGLDYDDGNFWMSGQIKYVGKQYATFMNDSAIPQYITNNIAIGYRLKTSGVIKSPEIQLNLQNLTGAKFRSGIYGIANALQTTRGVYGSTIAGSQPSYYLQTPFSAMVTISAGF</sequence>
<evidence type="ECO:0000313" key="13">
    <source>
        <dbReference type="EMBL" id="MBB2187248.1"/>
    </source>
</evidence>
<evidence type="ECO:0000259" key="12">
    <source>
        <dbReference type="Pfam" id="PF07715"/>
    </source>
</evidence>
<name>A0A7W4JME8_GLULI</name>
<dbReference type="Pfam" id="PF00593">
    <property type="entry name" value="TonB_dep_Rec_b-barrel"/>
    <property type="match status" value="1"/>
</dbReference>
<organism evidence="13 14">
    <name type="scientific">Gluconacetobacter liquefaciens</name>
    <name type="common">Acetobacter liquefaciens</name>
    <dbReference type="NCBI Taxonomy" id="89584"/>
    <lineage>
        <taxon>Bacteria</taxon>
        <taxon>Pseudomonadati</taxon>
        <taxon>Pseudomonadota</taxon>
        <taxon>Alphaproteobacteria</taxon>
        <taxon>Acetobacterales</taxon>
        <taxon>Acetobacteraceae</taxon>
        <taxon>Gluconacetobacter</taxon>
    </lineage>
</organism>
<keyword evidence="2 8" id="KW-0813">Transport</keyword>
<comment type="subcellular location">
    <subcellularLocation>
        <location evidence="1 8">Cell outer membrane</location>
        <topology evidence="1 8">Multi-pass membrane protein</topology>
    </subcellularLocation>
</comment>
<keyword evidence="5 9" id="KW-0798">TonB box</keyword>
<dbReference type="SUPFAM" id="SSF56935">
    <property type="entry name" value="Porins"/>
    <property type="match status" value="1"/>
</dbReference>
<dbReference type="Gene3D" id="2.170.130.10">
    <property type="entry name" value="TonB-dependent receptor, plug domain"/>
    <property type="match status" value="1"/>
</dbReference>
<reference evidence="13 14" key="1">
    <citation type="submission" date="2020-04" db="EMBL/GenBank/DDBJ databases">
        <title>Description of novel Gluconacetobacter.</title>
        <authorList>
            <person name="Sombolestani A."/>
        </authorList>
    </citation>
    <scope>NUCLEOTIDE SEQUENCE [LARGE SCALE GENOMIC DNA]</scope>
    <source>
        <strain evidence="13 14">LMG 1382</strain>
    </source>
</reference>
<keyword evidence="3 8" id="KW-1134">Transmembrane beta strand</keyword>
<dbReference type="PROSITE" id="PS51318">
    <property type="entry name" value="TAT"/>
    <property type="match status" value="1"/>
</dbReference>
<keyword evidence="7 8" id="KW-0998">Cell outer membrane</keyword>
<accession>A0A7W4JME8</accession>
<evidence type="ECO:0000256" key="10">
    <source>
        <dbReference type="SAM" id="MobiDB-lite"/>
    </source>
</evidence>
<dbReference type="AlphaFoldDB" id="A0A7W4JME8"/>
<evidence type="ECO:0000256" key="5">
    <source>
        <dbReference type="ARBA" id="ARBA00023077"/>
    </source>
</evidence>
<evidence type="ECO:0000256" key="1">
    <source>
        <dbReference type="ARBA" id="ARBA00004571"/>
    </source>
</evidence>
<dbReference type="InterPro" id="IPR006311">
    <property type="entry name" value="TAT_signal"/>
</dbReference>
<dbReference type="PROSITE" id="PS52016">
    <property type="entry name" value="TONB_DEPENDENT_REC_3"/>
    <property type="match status" value="1"/>
</dbReference>
<feature type="compositionally biased region" description="Polar residues" evidence="10">
    <location>
        <begin position="57"/>
        <end position="66"/>
    </location>
</feature>
<feature type="domain" description="TonB-dependent receptor-like beta-barrel" evidence="11">
    <location>
        <begin position="287"/>
        <end position="764"/>
    </location>
</feature>
<dbReference type="OrthoDB" id="593427at2"/>
<protein>
    <submittedName>
        <fullName evidence="13">TonB-dependent receptor</fullName>
    </submittedName>
</protein>
<evidence type="ECO:0000256" key="2">
    <source>
        <dbReference type="ARBA" id="ARBA00022448"/>
    </source>
</evidence>
<dbReference type="InterPro" id="IPR012910">
    <property type="entry name" value="Plug_dom"/>
</dbReference>
<dbReference type="InterPro" id="IPR037066">
    <property type="entry name" value="Plug_dom_sf"/>
</dbReference>
<evidence type="ECO:0000256" key="7">
    <source>
        <dbReference type="ARBA" id="ARBA00023237"/>
    </source>
</evidence>
<gene>
    <name evidence="13" type="ORF">HLH32_12805</name>
</gene>
<evidence type="ECO:0000256" key="6">
    <source>
        <dbReference type="ARBA" id="ARBA00023136"/>
    </source>
</evidence>
<dbReference type="Gene3D" id="2.40.170.20">
    <property type="entry name" value="TonB-dependent receptor, beta-barrel domain"/>
    <property type="match status" value="1"/>
</dbReference>
<dbReference type="InterPro" id="IPR036942">
    <property type="entry name" value="Beta-barrel_TonB_sf"/>
</dbReference>